<keyword evidence="7" id="KW-0677">Repeat</keyword>
<proteinExistence type="inferred from homology"/>
<dbReference type="SUPFAM" id="SSF54631">
    <property type="entry name" value="CBS-domain pair"/>
    <property type="match status" value="1"/>
</dbReference>
<evidence type="ECO:0000256" key="9">
    <source>
        <dbReference type="ARBA" id="ARBA00022833"/>
    </source>
</evidence>
<feature type="transmembrane region" description="Helical" evidence="14">
    <location>
        <begin position="48"/>
        <end position="74"/>
    </location>
</feature>
<dbReference type="InterPro" id="IPR046342">
    <property type="entry name" value="CBS_dom_sf"/>
</dbReference>
<protein>
    <recommendedName>
        <fullName evidence="14">Zinc metalloprotease</fullName>
    </recommendedName>
</protein>
<feature type="domain" description="Peptidase M50" evidence="15">
    <location>
        <begin position="56"/>
        <end position="197"/>
    </location>
</feature>
<dbReference type="PIRSF" id="PIRSF006404">
    <property type="entry name" value="UCP006404_Pept_M50_CBS"/>
    <property type="match status" value="1"/>
</dbReference>
<accession>A0ABP7VYV1</accession>
<keyword evidence="4 14" id="KW-0645">Protease</keyword>
<dbReference type="Gene3D" id="3.10.580.10">
    <property type="entry name" value="CBS-domain"/>
    <property type="match status" value="1"/>
</dbReference>
<keyword evidence="9 14" id="KW-0862">Zinc</keyword>
<evidence type="ECO:0000256" key="11">
    <source>
        <dbReference type="ARBA" id="ARBA00023049"/>
    </source>
</evidence>
<keyword evidence="10 14" id="KW-1133">Transmembrane helix</keyword>
<keyword evidence="17" id="KW-1185">Reference proteome</keyword>
<keyword evidence="8 14" id="KW-0378">Hydrolase</keyword>
<comment type="cofactor">
    <cofactor evidence="14">
        <name>Zn(2+)</name>
        <dbReference type="ChEBI" id="CHEBI:29105"/>
    </cofactor>
    <text evidence="14">Binds 1 zinc ion per subunit.</text>
</comment>
<feature type="transmembrane region" description="Helical" evidence="14">
    <location>
        <begin position="138"/>
        <end position="160"/>
    </location>
</feature>
<evidence type="ECO:0000256" key="2">
    <source>
        <dbReference type="ARBA" id="ARBA00007931"/>
    </source>
</evidence>
<evidence type="ECO:0000259" key="15">
    <source>
        <dbReference type="Pfam" id="PF02163"/>
    </source>
</evidence>
<keyword evidence="11 14" id="KW-0482">Metalloprotease</keyword>
<dbReference type="GO" id="GO:0008233">
    <property type="term" value="F:peptidase activity"/>
    <property type="evidence" value="ECO:0007669"/>
    <property type="project" value="UniProtKB-KW"/>
</dbReference>
<feature type="transmembrane region" description="Helical" evidence="14">
    <location>
        <begin position="112"/>
        <end position="132"/>
    </location>
</feature>
<name>A0ABP7VYV1_9ACTN</name>
<dbReference type="InterPro" id="IPR016483">
    <property type="entry name" value="UCP006404_Pept_M50_CBS"/>
</dbReference>
<comment type="caution">
    <text evidence="16">The sequence shown here is derived from an EMBL/GenBank/DDBJ whole genome shotgun (WGS) entry which is preliminary data.</text>
</comment>
<sequence length="382" mass="39876">MKQTVKLGSIAGIPVGVHWSVLAVLALIVGGLAGAVLPAGAPGRAAGLYWAVAVPTALLFLASLCAHEVAHALVARRNGVRVRSLTLWMLGGLAELADDVPSPGAELRITGVGPLVSALLGGVFLLAAHGVSALGGPALVIAPLTWLALINGILAVFNLLPGAPLDGGRILHALLWRFNGDRARSTRIATRTGTVLGYVLIAFGCAEVLLYRRLDGLWVALVGWFIAGAAAAEERVGALRTAVAGLCVRDVMTADPDHGASWSTVGAFVAEVARRSRQTVFPVVDFDGRPTGVVTLDLLGRVPPQATDVPLREIAVALAPDHVVEPDDPVFPLLKRPPVARELVAVVVEGGRLVGMVTGDDLTRLLRHSRLPGPVTEPEPWR</sequence>
<feature type="transmembrane region" description="Helical" evidence="14">
    <location>
        <begin position="192"/>
        <end position="210"/>
    </location>
</feature>
<evidence type="ECO:0000256" key="13">
    <source>
        <dbReference type="ARBA" id="ARBA00023136"/>
    </source>
</evidence>
<evidence type="ECO:0000256" key="10">
    <source>
        <dbReference type="ARBA" id="ARBA00022989"/>
    </source>
</evidence>
<evidence type="ECO:0000256" key="14">
    <source>
        <dbReference type="PIRNR" id="PIRNR006404"/>
    </source>
</evidence>
<dbReference type="EMBL" id="BAAAZG010000023">
    <property type="protein sequence ID" value="GAA4076820.1"/>
    <property type="molecule type" value="Genomic_DNA"/>
</dbReference>
<comment type="subcellular location">
    <subcellularLocation>
        <location evidence="1 14">Cell membrane</location>
        <topology evidence="1 14">Multi-pass membrane protein</topology>
    </subcellularLocation>
</comment>
<keyword evidence="5 14" id="KW-0812">Transmembrane</keyword>
<organism evidence="16 17">
    <name type="scientific">Actinomadura miaoliensis</name>
    <dbReference type="NCBI Taxonomy" id="430685"/>
    <lineage>
        <taxon>Bacteria</taxon>
        <taxon>Bacillati</taxon>
        <taxon>Actinomycetota</taxon>
        <taxon>Actinomycetes</taxon>
        <taxon>Streptosporangiales</taxon>
        <taxon>Thermomonosporaceae</taxon>
        <taxon>Actinomadura</taxon>
    </lineage>
</organism>
<keyword evidence="3 14" id="KW-1003">Cell membrane</keyword>
<evidence type="ECO:0000256" key="1">
    <source>
        <dbReference type="ARBA" id="ARBA00004651"/>
    </source>
</evidence>
<evidence type="ECO:0000256" key="12">
    <source>
        <dbReference type="ARBA" id="ARBA00023122"/>
    </source>
</evidence>
<dbReference type="Proteomes" id="UP001500683">
    <property type="component" value="Unassembled WGS sequence"/>
</dbReference>
<dbReference type="Pfam" id="PF02163">
    <property type="entry name" value="Peptidase_M50"/>
    <property type="match status" value="1"/>
</dbReference>
<gene>
    <name evidence="16" type="ORF">GCM10022214_37880</name>
</gene>
<keyword evidence="6 14" id="KW-0479">Metal-binding</keyword>
<keyword evidence="12" id="KW-0129">CBS domain</keyword>
<evidence type="ECO:0000313" key="16">
    <source>
        <dbReference type="EMBL" id="GAA4076820.1"/>
    </source>
</evidence>
<feature type="transmembrane region" description="Helical" evidence="14">
    <location>
        <begin position="12"/>
        <end position="36"/>
    </location>
</feature>
<evidence type="ECO:0000256" key="6">
    <source>
        <dbReference type="ARBA" id="ARBA00022723"/>
    </source>
</evidence>
<evidence type="ECO:0000256" key="3">
    <source>
        <dbReference type="ARBA" id="ARBA00022475"/>
    </source>
</evidence>
<evidence type="ECO:0000256" key="4">
    <source>
        <dbReference type="ARBA" id="ARBA00022670"/>
    </source>
</evidence>
<reference evidence="17" key="1">
    <citation type="journal article" date="2019" name="Int. J. Syst. Evol. Microbiol.">
        <title>The Global Catalogue of Microorganisms (GCM) 10K type strain sequencing project: providing services to taxonomists for standard genome sequencing and annotation.</title>
        <authorList>
            <consortium name="The Broad Institute Genomics Platform"/>
            <consortium name="The Broad Institute Genome Sequencing Center for Infectious Disease"/>
            <person name="Wu L."/>
            <person name="Ma J."/>
        </authorList>
    </citation>
    <scope>NUCLEOTIDE SEQUENCE [LARGE SCALE GENOMIC DNA]</scope>
    <source>
        <strain evidence="17">JCM 16702</strain>
    </source>
</reference>
<dbReference type="PANTHER" id="PTHR39188:SF3">
    <property type="entry name" value="STAGE IV SPORULATION PROTEIN FB"/>
    <property type="match status" value="1"/>
</dbReference>
<evidence type="ECO:0000313" key="17">
    <source>
        <dbReference type="Proteomes" id="UP001500683"/>
    </source>
</evidence>
<dbReference type="GO" id="GO:0006508">
    <property type="term" value="P:proteolysis"/>
    <property type="evidence" value="ECO:0007669"/>
    <property type="project" value="UniProtKB-KW"/>
</dbReference>
<dbReference type="PANTHER" id="PTHR39188">
    <property type="entry name" value="MEMBRANE-ASSOCIATED ZINC METALLOPROTEASE M50B"/>
    <property type="match status" value="1"/>
</dbReference>
<keyword evidence="13 14" id="KW-0472">Membrane</keyword>
<evidence type="ECO:0000256" key="7">
    <source>
        <dbReference type="ARBA" id="ARBA00022737"/>
    </source>
</evidence>
<evidence type="ECO:0000256" key="5">
    <source>
        <dbReference type="ARBA" id="ARBA00022692"/>
    </source>
</evidence>
<evidence type="ECO:0000256" key="8">
    <source>
        <dbReference type="ARBA" id="ARBA00022801"/>
    </source>
</evidence>
<dbReference type="RefSeq" id="WP_344948893.1">
    <property type="nucleotide sequence ID" value="NZ_BAAAZG010000023.1"/>
</dbReference>
<dbReference type="InterPro" id="IPR008915">
    <property type="entry name" value="Peptidase_M50"/>
</dbReference>
<comment type="similarity">
    <text evidence="2 14">Belongs to the peptidase M50B family.</text>
</comment>
<dbReference type="CDD" id="cd06164">
    <property type="entry name" value="S2P-M50_SpoIVFB_CBS"/>
    <property type="match status" value="1"/>
</dbReference>